<evidence type="ECO:0000313" key="2">
    <source>
        <dbReference type="Proteomes" id="UP000015779"/>
    </source>
</evidence>
<protein>
    <submittedName>
        <fullName evidence="1">Uncharacterized protein</fullName>
    </submittedName>
</protein>
<accession>T2PIR9</accession>
<reference evidence="1 2" key="1">
    <citation type="submission" date="2013-06" db="EMBL/GenBank/DDBJ databases">
        <authorList>
            <person name="Weinstock G."/>
            <person name="Sodergren E."/>
            <person name="Lobos E.A."/>
            <person name="Fulton L."/>
            <person name="Fulton R."/>
            <person name="Courtney L."/>
            <person name="Fronick C."/>
            <person name="O'Laughlin M."/>
            <person name="Godfrey J."/>
            <person name="Wilson R.M."/>
            <person name="Miner T."/>
            <person name="Farmer C."/>
            <person name="Delehaunty K."/>
            <person name="Cordes M."/>
            <person name="Minx P."/>
            <person name="Tomlinson C."/>
            <person name="Chen J."/>
            <person name="Wollam A."/>
            <person name="Pepin K.H."/>
            <person name="Bhonagiri V."/>
            <person name="Zhang X."/>
            <person name="Warren W."/>
            <person name="Mitreva M."/>
            <person name="Mardis E.R."/>
            <person name="Wilson R.K."/>
        </authorList>
    </citation>
    <scope>NUCLEOTIDE SEQUENCE [LARGE SCALE GENOMIC DNA]</scope>
    <source>
        <strain evidence="1 2">JCP8017A</strain>
    </source>
</reference>
<dbReference type="EMBL" id="ATJN01000143">
    <property type="protein sequence ID" value="EPI49704.1"/>
    <property type="molecule type" value="Genomic_DNA"/>
</dbReference>
<dbReference type="HOGENOM" id="CLU_3168507_0_0_11"/>
<evidence type="ECO:0000313" key="1">
    <source>
        <dbReference type="EMBL" id="EPI49704.1"/>
    </source>
</evidence>
<organism evidence="1 2">
    <name type="scientific">Gardnerella pickettii JCP8017A</name>
    <dbReference type="NCBI Taxonomy" id="1261062"/>
    <lineage>
        <taxon>Bacteria</taxon>
        <taxon>Bacillati</taxon>
        <taxon>Actinomycetota</taxon>
        <taxon>Actinomycetes</taxon>
        <taxon>Bifidobacteriales</taxon>
        <taxon>Bifidobacteriaceae</taxon>
        <taxon>Gardnerella</taxon>
        <taxon>Gardnerella pickettii</taxon>
    </lineage>
</organism>
<proteinExistence type="predicted"/>
<dbReference type="AlphaFoldDB" id="T2PIR9"/>
<dbReference type="PATRIC" id="fig|1261062.4.peg.1235"/>
<gene>
    <name evidence="1" type="ORF">HMPREF1577_01401</name>
</gene>
<comment type="caution">
    <text evidence="1">The sequence shown here is derived from an EMBL/GenBank/DDBJ whole genome shotgun (WGS) entry which is preliminary data.</text>
</comment>
<sequence length="47" mass="5387">MDFTRGEDVSAANPRERHDLSVRLERAIPHGLIVVRNSAMERIWSVV</sequence>
<dbReference type="Proteomes" id="UP000015779">
    <property type="component" value="Unassembled WGS sequence"/>
</dbReference>
<name>T2PIR9_9BIFI</name>